<protein>
    <submittedName>
        <fullName evidence="2">Uncharacterized protein</fullName>
    </submittedName>
</protein>
<feature type="signal peptide" evidence="1">
    <location>
        <begin position="1"/>
        <end position="24"/>
    </location>
</feature>
<dbReference type="AlphaFoldDB" id="A0A2N4UQ36"/>
<organism evidence="2 3">
    <name type="scientific">Photobacterium carnosum</name>
    <dbReference type="NCBI Taxonomy" id="2023717"/>
    <lineage>
        <taxon>Bacteria</taxon>
        <taxon>Pseudomonadati</taxon>
        <taxon>Pseudomonadota</taxon>
        <taxon>Gammaproteobacteria</taxon>
        <taxon>Vibrionales</taxon>
        <taxon>Vibrionaceae</taxon>
        <taxon>Photobacterium</taxon>
    </lineage>
</organism>
<dbReference type="RefSeq" id="WP_065208483.1">
    <property type="nucleotide sequence ID" value="NZ_JABJXE010000015.1"/>
</dbReference>
<evidence type="ECO:0000313" key="3">
    <source>
        <dbReference type="Proteomes" id="UP000234420"/>
    </source>
</evidence>
<proteinExistence type="predicted"/>
<evidence type="ECO:0000256" key="1">
    <source>
        <dbReference type="SAM" id="SignalP"/>
    </source>
</evidence>
<evidence type="ECO:0000313" key="2">
    <source>
        <dbReference type="EMBL" id="PLC57121.1"/>
    </source>
</evidence>
<feature type="chain" id="PRO_5014723523" evidence="1">
    <location>
        <begin position="25"/>
        <end position="269"/>
    </location>
</feature>
<dbReference type="Proteomes" id="UP000234420">
    <property type="component" value="Unassembled WGS sequence"/>
</dbReference>
<accession>A0A2N4UQ36</accession>
<comment type="caution">
    <text evidence="2">The sequence shown here is derived from an EMBL/GenBank/DDBJ whole genome shotgun (WGS) entry which is preliminary data.</text>
</comment>
<keyword evidence="1" id="KW-0732">Signal</keyword>
<gene>
    <name evidence="2" type="ORF">CIK00_15170</name>
</gene>
<sequence length="269" mass="30184">MKSAKLSFFIASALFSAVSVPAQASSVKTVTSQASYSNTVSNIAQNLSINDVNIGLTKEDLIKAKNFNLSNQEYAKYKYIMEYTPRGKWTPDIDPVIALGNSAKTEEERTKYAKLAYKQRTERERLETAFAITMIKVEKQNDPNSPRWMNWEQKKEFALKDTIVMDDTGNANTELVNIYVDPSVCVSDSQCLVDMGRTLQAKQPHTQLKYHFYNATDASTKQFKYSLSSKHPNKLAGVSFVDNGSKQPARSLPYMTVSSNGKTQTISLR</sequence>
<name>A0A2N4UQ36_9GAMM</name>
<reference evidence="2 3" key="1">
    <citation type="journal article" date="2018" name="Syst. Appl. Microbiol.">
        <title>Photobacterium carnosum sp. nov., isolated from spoiled modified atmosphere packaged poultry meat.</title>
        <authorList>
            <person name="Hilgarth M."/>
            <person name="Fuertes S."/>
            <person name="Ehrmann M."/>
            <person name="Vogel R.F."/>
        </authorList>
    </citation>
    <scope>NUCLEOTIDE SEQUENCE [LARGE SCALE GENOMIC DNA]</scope>
    <source>
        <strain evidence="2 3">TMW 2.2021</strain>
    </source>
</reference>
<dbReference type="EMBL" id="NPIB01000020">
    <property type="protein sequence ID" value="PLC57121.1"/>
    <property type="molecule type" value="Genomic_DNA"/>
</dbReference>
<keyword evidence="3" id="KW-1185">Reference proteome</keyword>